<dbReference type="WBParaSite" id="ES5_v2.g18070.t1">
    <property type="protein sequence ID" value="ES5_v2.g18070.t1"/>
    <property type="gene ID" value="ES5_v2.g18070"/>
</dbReference>
<dbReference type="Proteomes" id="UP000887579">
    <property type="component" value="Unplaced"/>
</dbReference>
<evidence type="ECO:0000313" key="2">
    <source>
        <dbReference type="WBParaSite" id="ES5_v2.g18070.t1"/>
    </source>
</evidence>
<protein>
    <submittedName>
        <fullName evidence="2">Chromo domain-containing protein</fullName>
    </submittedName>
</protein>
<proteinExistence type="predicted"/>
<reference evidence="2" key="1">
    <citation type="submission" date="2022-11" db="UniProtKB">
        <authorList>
            <consortium name="WormBaseParasite"/>
        </authorList>
    </citation>
    <scope>IDENTIFICATION</scope>
</reference>
<name>A0AC34FLP8_9BILA</name>
<sequence length="156" mass="17391">MAPKKRKVQYEVEKILDVRGHLSKKEYLIKWKGYKSSSNSWEPAAGVDCPDLIKEFFSRRNGKSTPKSSPRRKNVSPVEEPSTHESPAPESPASDRPSPRRSQRNATPSNLPSNVKTEPTQNPSSKYNGFTPACEIEDLKFVVKAVKGLHASNGEN</sequence>
<organism evidence="1 2">
    <name type="scientific">Panagrolaimus sp. ES5</name>
    <dbReference type="NCBI Taxonomy" id="591445"/>
    <lineage>
        <taxon>Eukaryota</taxon>
        <taxon>Metazoa</taxon>
        <taxon>Ecdysozoa</taxon>
        <taxon>Nematoda</taxon>
        <taxon>Chromadorea</taxon>
        <taxon>Rhabditida</taxon>
        <taxon>Tylenchina</taxon>
        <taxon>Panagrolaimomorpha</taxon>
        <taxon>Panagrolaimoidea</taxon>
        <taxon>Panagrolaimidae</taxon>
        <taxon>Panagrolaimus</taxon>
    </lineage>
</organism>
<evidence type="ECO:0000313" key="1">
    <source>
        <dbReference type="Proteomes" id="UP000887579"/>
    </source>
</evidence>
<accession>A0AC34FLP8</accession>